<evidence type="ECO:0000256" key="3">
    <source>
        <dbReference type="ARBA" id="ARBA00022991"/>
    </source>
</evidence>
<dbReference type="InterPro" id="IPR000014">
    <property type="entry name" value="PAS"/>
</dbReference>
<dbReference type="GO" id="GO:0005634">
    <property type="term" value="C:nucleus"/>
    <property type="evidence" value="ECO:0007669"/>
    <property type="project" value="TreeGrafter"/>
</dbReference>
<evidence type="ECO:0000313" key="6">
    <source>
        <dbReference type="EMBL" id="GMH81579.1"/>
    </source>
</evidence>
<dbReference type="CDD" id="cd00130">
    <property type="entry name" value="PAS"/>
    <property type="match status" value="1"/>
</dbReference>
<evidence type="ECO:0000256" key="1">
    <source>
        <dbReference type="ARBA" id="ARBA00022630"/>
    </source>
</evidence>
<evidence type="ECO:0000313" key="7">
    <source>
        <dbReference type="Proteomes" id="UP001162640"/>
    </source>
</evidence>
<keyword evidence="2" id="KW-0288">FMN</keyword>
<evidence type="ECO:0008006" key="8">
    <source>
        <dbReference type="Google" id="ProtNLM"/>
    </source>
</evidence>
<dbReference type="PANTHER" id="PTHR47429">
    <property type="entry name" value="PROTEIN TWIN LOV 1"/>
    <property type="match status" value="1"/>
</dbReference>
<feature type="domain" description="PAC" evidence="5">
    <location>
        <begin position="70"/>
        <end position="113"/>
    </location>
</feature>
<dbReference type="EMBL" id="BLQM01000302">
    <property type="protein sequence ID" value="GMH81579.1"/>
    <property type="molecule type" value="Genomic_DNA"/>
</dbReference>
<dbReference type="PROSITE" id="PS50113">
    <property type="entry name" value="PAC"/>
    <property type="match status" value="1"/>
</dbReference>
<keyword evidence="3" id="KW-0157">Chromophore</keyword>
<dbReference type="FunFam" id="3.30.450.20:FF:000135">
    <property type="entry name" value="Ptaureo1a lov2 domain"/>
    <property type="match status" value="1"/>
</dbReference>
<reference evidence="7" key="1">
    <citation type="journal article" date="2023" name="Commun. Biol.">
        <title>Genome analysis of Parmales, the sister group of diatoms, reveals the evolutionary specialization of diatoms from phago-mixotrophs to photoautotrophs.</title>
        <authorList>
            <person name="Ban H."/>
            <person name="Sato S."/>
            <person name="Yoshikawa S."/>
            <person name="Yamada K."/>
            <person name="Nakamura Y."/>
            <person name="Ichinomiya M."/>
            <person name="Sato N."/>
            <person name="Blanc-Mathieu R."/>
            <person name="Endo H."/>
            <person name="Kuwata A."/>
            <person name="Ogata H."/>
        </authorList>
    </citation>
    <scope>NUCLEOTIDE SEQUENCE [LARGE SCALE GENOMIC DNA]</scope>
</reference>
<dbReference type="PANTHER" id="PTHR47429:SF2">
    <property type="entry name" value="PROTEIN TWIN LOV 1"/>
    <property type="match status" value="1"/>
</dbReference>
<dbReference type="InterPro" id="IPR000700">
    <property type="entry name" value="PAS-assoc_C"/>
</dbReference>
<proteinExistence type="predicted"/>
<evidence type="ECO:0000259" key="4">
    <source>
        <dbReference type="PROSITE" id="PS50112"/>
    </source>
</evidence>
<protein>
    <recommendedName>
        <fullName evidence="8">LOV domain-containing protein</fullName>
    </recommendedName>
</protein>
<gene>
    <name evidence="6" type="ORF">TL16_g08976</name>
</gene>
<comment type="caution">
    <text evidence="6">The sequence shown here is derived from an EMBL/GenBank/DDBJ whole genome shotgun (WGS) entry which is preliminary data.</text>
</comment>
<dbReference type="Gene3D" id="3.30.450.20">
    <property type="entry name" value="PAS domain"/>
    <property type="match status" value="1"/>
</dbReference>
<feature type="domain" description="PAS" evidence="4">
    <location>
        <begin position="20"/>
        <end position="69"/>
    </location>
</feature>
<dbReference type="AlphaFoldDB" id="A0A9W7B832"/>
<dbReference type="PROSITE" id="PS50112">
    <property type="entry name" value="PAS"/>
    <property type="match status" value="1"/>
</dbReference>
<feature type="non-terminal residue" evidence="6">
    <location>
        <position position="113"/>
    </location>
</feature>
<dbReference type="Pfam" id="PF13426">
    <property type="entry name" value="PAS_9"/>
    <property type="match status" value="1"/>
</dbReference>
<sequence>MSALSGSQQNFAISDPSLPDNPIVYVSQGFLDLTGYSLDQVLGRNCRFLQGPGTDQSAVDVIRKGVKEGIDTSVCLLNYKADGTPFWNQFFVAALRDAEGEVVNFVGVQCEVS</sequence>
<dbReference type="Proteomes" id="UP001162640">
    <property type="component" value="Unassembled WGS sequence"/>
</dbReference>
<accession>A0A9W7B832</accession>
<keyword evidence="1" id="KW-0285">Flavoprotein</keyword>
<evidence type="ECO:0000256" key="2">
    <source>
        <dbReference type="ARBA" id="ARBA00022643"/>
    </source>
</evidence>
<evidence type="ECO:0000259" key="5">
    <source>
        <dbReference type="PROSITE" id="PS50113"/>
    </source>
</evidence>
<organism evidence="6 7">
    <name type="scientific">Triparma laevis f. inornata</name>
    <dbReference type="NCBI Taxonomy" id="1714386"/>
    <lineage>
        <taxon>Eukaryota</taxon>
        <taxon>Sar</taxon>
        <taxon>Stramenopiles</taxon>
        <taxon>Ochrophyta</taxon>
        <taxon>Bolidophyceae</taxon>
        <taxon>Parmales</taxon>
        <taxon>Triparmaceae</taxon>
        <taxon>Triparma</taxon>
    </lineage>
</organism>
<dbReference type="NCBIfam" id="TIGR00229">
    <property type="entry name" value="sensory_box"/>
    <property type="match status" value="1"/>
</dbReference>
<feature type="non-terminal residue" evidence="6">
    <location>
        <position position="1"/>
    </location>
</feature>
<dbReference type="InterPro" id="IPR035965">
    <property type="entry name" value="PAS-like_dom_sf"/>
</dbReference>
<name>A0A9W7B832_9STRA</name>
<dbReference type="SUPFAM" id="SSF55785">
    <property type="entry name" value="PYP-like sensor domain (PAS domain)"/>
    <property type="match status" value="1"/>
</dbReference>